<organism evidence="2 3">
    <name type="scientific">Phytophthora sojae (strain P6497)</name>
    <name type="common">Soybean stem and root rot agent</name>
    <name type="synonym">Phytophthora megasperma f. sp. glycines</name>
    <dbReference type="NCBI Taxonomy" id="1094619"/>
    <lineage>
        <taxon>Eukaryota</taxon>
        <taxon>Sar</taxon>
        <taxon>Stramenopiles</taxon>
        <taxon>Oomycota</taxon>
        <taxon>Peronosporomycetes</taxon>
        <taxon>Peronosporales</taxon>
        <taxon>Peronosporaceae</taxon>
        <taxon>Phytophthora</taxon>
    </lineage>
</organism>
<dbReference type="GeneID" id="20642308"/>
<feature type="compositionally biased region" description="Low complexity" evidence="1">
    <location>
        <begin position="203"/>
        <end position="212"/>
    </location>
</feature>
<dbReference type="AlphaFoldDB" id="G4ZW02"/>
<name>G4ZW02_PHYSP</name>
<evidence type="ECO:0000313" key="2">
    <source>
        <dbReference type="EMBL" id="EGZ11582.1"/>
    </source>
</evidence>
<dbReference type="InParanoid" id="G4ZW02"/>
<dbReference type="PANTHER" id="PTHR46533">
    <property type="entry name" value="ZINC FINGER MYND DOMAIN-CONTAINING PROTEIN 12"/>
    <property type="match status" value="1"/>
</dbReference>
<accession>G4ZW02</accession>
<reference evidence="2 3" key="1">
    <citation type="journal article" date="2006" name="Science">
        <title>Phytophthora genome sequences uncover evolutionary origins and mechanisms of pathogenesis.</title>
        <authorList>
            <person name="Tyler B.M."/>
            <person name="Tripathy S."/>
            <person name="Zhang X."/>
            <person name="Dehal P."/>
            <person name="Jiang R.H."/>
            <person name="Aerts A."/>
            <person name="Arredondo F.D."/>
            <person name="Baxter L."/>
            <person name="Bensasson D."/>
            <person name="Beynon J.L."/>
            <person name="Chapman J."/>
            <person name="Damasceno C.M."/>
            <person name="Dorrance A.E."/>
            <person name="Dou D."/>
            <person name="Dickerman A.W."/>
            <person name="Dubchak I.L."/>
            <person name="Garbelotto M."/>
            <person name="Gijzen M."/>
            <person name="Gordon S.G."/>
            <person name="Govers F."/>
            <person name="Grunwald N.J."/>
            <person name="Huang W."/>
            <person name="Ivors K.L."/>
            <person name="Jones R.W."/>
            <person name="Kamoun S."/>
            <person name="Krampis K."/>
            <person name="Lamour K.H."/>
            <person name="Lee M.K."/>
            <person name="McDonald W.H."/>
            <person name="Medina M."/>
            <person name="Meijer H.J."/>
            <person name="Nordberg E.K."/>
            <person name="Maclean D.J."/>
            <person name="Ospina-Giraldo M.D."/>
            <person name="Morris P.F."/>
            <person name="Phuntumart V."/>
            <person name="Putnam N.H."/>
            <person name="Rash S."/>
            <person name="Rose J.K."/>
            <person name="Sakihama Y."/>
            <person name="Salamov A.A."/>
            <person name="Savidor A."/>
            <person name="Scheuring C.F."/>
            <person name="Smith B.M."/>
            <person name="Sobral B.W."/>
            <person name="Terry A."/>
            <person name="Torto-Alalibo T.A."/>
            <person name="Win J."/>
            <person name="Xu Z."/>
            <person name="Zhang H."/>
            <person name="Grigoriev I.V."/>
            <person name="Rokhsar D.S."/>
            <person name="Boore J.L."/>
        </authorList>
    </citation>
    <scope>NUCLEOTIDE SEQUENCE [LARGE SCALE GENOMIC DNA]</scope>
    <source>
        <strain evidence="2 3">P6497</strain>
    </source>
</reference>
<dbReference type="SUPFAM" id="SSF48452">
    <property type="entry name" value="TPR-like"/>
    <property type="match status" value="1"/>
</dbReference>
<dbReference type="SMR" id="G4ZW02"/>
<proteinExistence type="predicted"/>
<dbReference type="Proteomes" id="UP000002640">
    <property type="component" value="Unassembled WGS sequence"/>
</dbReference>
<dbReference type="EMBL" id="JH159157">
    <property type="protein sequence ID" value="EGZ11582.1"/>
    <property type="molecule type" value="Genomic_DNA"/>
</dbReference>
<evidence type="ECO:0000313" key="3">
    <source>
        <dbReference type="Proteomes" id="UP000002640"/>
    </source>
</evidence>
<dbReference type="OMA" id="KILFMLY"/>
<dbReference type="Gene3D" id="1.25.40.10">
    <property type="entry name" value="Tetratricopeptide repeat domain"/>
    <property type="match status" value="1"/>
</dbReference>
<dbReference type="PANTHER" id="PTHR46533:SF1">
    <property type="entry name" value="ZINC FINGER MYND DOMAIN-CONTAINING PROTEIN 12"/>
    <property type="match status" value="1"/>
</dbReference>
<evidence type="ECO:0008006" key="4">
    <source>
        <dbReference type="Google" id="ProtNLM"/>
    </source>
</evidence>
<keyword evidence="3" id="KW-1185">Reference proteome</keyword>
<dbReference type="Pfam" id="PF13424">
    <property type="entry name" value="TPR_12"/>
    <property type="match status" value="1"/>
</dbReference>
<feature type="region of interest" description="Disordered" evidence="1">
    <location>
        <begin position="1"/>
        <end position="28"/>
    </location>
</feature>
<dbReference type="KEGG" id="psoj:PHYSODRAFT_303590"/>
<protein>
    <recommendedName>
        <fullName evidence="4">MalT-like TPR region domain-containing protein</fullName>
    </recommendedName>
</protein>
<gene>
    <name evidence="2" type="ORF">PHYSODRAFT_303590</name>
</gene>
<feature type="region of interest" description="Disordered" evidence="1">
    <location>
        <begin position="203"/>
        <end position="226"/>
    </location>
</feature>
<dbReference type="InterPro" id="IPR011990">
    <property type="entry name" value="TPR-like_helical_dom_sf"/>
</dbReference>
<dbReference type="InterPro" id="IPR053248">
    <property type="entry name" value="Zinc_finger_MYND_domain"/>
</dbReference>
<sequence>MASTVPRCPQRHAAVVDTSESSPTAHEQCEQMRRESEELCFLRQLKPAHGKAVAALKMATETYGKNSLRLVPFYLVLVDISLRERQLKPAEEVLSLVNWLLVKDRKAGPDTISSGILLGAAVSLPELPEEMKNLFVIRMNKLYSLLHLEYGAFSESLQRAAHGAYHCSLLFGPDHLYTSELYFCLGLAFHRMQRAAVRQQQAQAQAQAQGQQESPQHQRELQQRNQQNDSALAMLDKVVDIWYRFLTNPPEDTAAWMLEHQRLRIQEASSMLQQIVNIRQNLLGAKHVATGEVLYTLGLLFLFLGDHGQAKAFVKQALDIYVDALGPEHPSTVDVVSVLHQLDEAGV</sequence>
<evidence type="ECO:0000256" key="1">
    <source>
        <dbReference type="SAM" id="MobiDB-lite"/>
    </source>
</evidence>
<dbReference type="RefSeq" id="XP_009531915.1">
    <property type="nucleotide sequence ID" value="XM_009533620.1"/>
</dbReference>